<keyword evidence="1" id="KW-0472">Membrane</keyword>
<keyword evidence="1" id="KW-1133">Transmembrane helix</keyword>
<organism evidence="3 4">
    <name type="scientific">Candidatus Competibacter denitrificans Run_A_D11</name>
    <dbReference type="NCBI Taxonomy" id="1400863"/>
    <lineage>
        <taxon>Bacteria</taxon>
        <taxon>Pseudomonadati</taxon>
        <taxon>Pseudomonadota</taxon>
        <taxon>Gammaproteobacteria</taxon>
        <taxon>Candidatus Competibacteraceae</taxon>
        <taxon>Candidatus Competibacter</taxon>
    </lineage>
</organism>
<dbReference type="EMBL" id="CBTJ020000001">
    <property type="protein sequence ID" value="CDI00855.1"/>
    <property type="molecule type" value="Genomic_DNA"/>
</dbReference>
<dbReference type="Proteomes" id="UP000035760">
    <property type="component" value="Unassembled WGS sequence"/>
</dbReference>
<feature type="transmembrane region" description="Helical" evidence="1">
    <location>
        <begin position="127"/>
        <end position="154"/>
    </location>
</feature>
<evidence type="ECO:0000313" key="3">
    <source>
        <dbReference type="EMBL" id="CDI00855.1"/>
    </source>
</evidence>
<keyword evidence="4" id="KW-1185">Reference proteome</keyword>
<feature type="domain" description="DUF2062" evidence="2">
    <location>
        <begin position="21"/>
        <end position="161"/>
    </location>
</feature>
<dbReference type="PANTHER" id="PTHR40547:SF1">
    <property type="entry name" value="SLL0298 PROTEIN"/>
    <property type="match status" value="1"/>
</dbReference>
<dbReference type="PANTHER" id="PTHR40547">
    <property type="entry name" value="SLL0298 PROTEIN"/>
    <property type="match status" value="1"/>
</dbReference>
<dbReference type="OrthoDB" id="9786029at2"/>
<accession>W6M4W9</accession>
<gene>
    <name evidence="3" type="ORF">BN873_10111</name>
</gene>
<dbReference type="RefSeq" id="WP_048669916.1">
    <property type="nucleotide sequence ID" value="NZ_CBTJ020000001.1"/>
</dbReference>
<proteinExistence type="predicted"/>
<reference evidence="3" key="1">
    <citation type="submission" date="2013-07" db="EMBL/GenBank/DDBJ databases">
        <authorList>
            <person name="McIlroy S."/>
        </authorList>
    </citation>
    <scope>NUCLEOTIDE SEQUENCE [LARGE SCALE GENOMIC DNA]</scope>
    <source>
        <strain evidence="3">Run_A_D11</strain>
    </source>
</reference>
<comment type="caution">
    <text evidence="3">The sequence shown here is derived from an EMBL/GenBank/DDBJ whole genome shotgun (WGS) entry which is preliminary data.</text>
</comment>
<keyword evidence="1" id="KW-0812">Transmembrane</keyword>
<feature type="transmembrane region" description="Helical" evidence="1">
    <location>
        <begin position="45"/>
        <end position="70"/>
    </location>
</feature>
<dbReference type="Pfam" id="PF09835">
    <property type="entry name" value="DUF2062"/>
    <property type="match status" value="1"/>
</dbReference>
<dbReference type="STRING" id="1400863.BN873_10111"/>
<sequence length="172" mass="19752">MKSFFSRWLPDPHSLRTHKSLRFLGDHLHDPRLWHFSRRSTVRGLTAGAFFAFVPVPWQMILAAITAVWLRFNLPVAVAMVWITNPLTLPPIAFVNYRFGAWLLGRPPVDWHFEPSLEWLLRQAGDLGLPLLAGSMATAVVAGIATFVLAHLIWRWAIISRFRRRRGLAHSR</sequence>
<evidence type="ECO:0000313" key="4">
    <source>
        <dbReference type="Proteomes" id="UP000035760"/>
    </source>
</evidence>
<protein>
    <recommendedName>
        <fullName evidence="2">DUF2062 domain-containing protein</fullName>
    </recommendedName>
</protein>
<name>W6M4W9_9GAMM</name>
<dbReference type="InterPro" id="IPR018639">
    <property type="entry name" value="DUF2062"/>
</dbReference>
<dbReference type="AlphaFoldDB" id="W6M4W9"/>
<reference evidence="3" key="2">
    <citation type="submission" date="2014-03" db="EMBL/GenBank/DDBJ databases">
        <title>Candidatus Competibacter-lineage genomes retrieved from metagenomes reveal functional metabolic diversity.</title>
        <authorList>
            <person name="McIlroy S.J."/>
            <person name="Albertsen M."/>
            <person name="Andresen E.K."/>
            <person name="Saunders A.M."/>
            <person name="Kristiansen R."/>
            <person name="Stokholm-Bjerregaard M."/>
            <person name="Nielsen K.L."/>
            <person name="Nielsen P.H."/>
        </authorList>
    </citation>
    <scope>NUCLEOTIDE SEQUENCE</scope>
    <source>
        <strain evidence="3">Run_A_D11</strain>
    </source>
</reference>
<evidence type="ECO:0000256" key="1">
    <source>
        <dbReference type="SAM" id="Phobius"/>
    </source>
</evidence>
<evidence type="ECO:0000259" key="2">
    <source>
        <dbReference type="Pfam" id="PF09835"/>
    </source>
</evidence>